<dbReference type="Gene3D" id="1.20.120.330">
    <property type="entry name" value="Nucleotidyltransferases domain 2"/>
    <property type="match status" value="1"/>
</dbReference>
<evidence type="ECO:0000313" key="4">
    <source>
        <dbReference type="EMBL" id="CEJ06658.1"/>
    </source>
</evidence>
<evidence type="ECO:0000259" key="2">
    <source>
        <dbReference type="Pfam" id="PF05168"/>
    </source>
</evidence>
<reference evidence="3" key="2">
    <citation type="submission" date="2020-01" db="EMBL/GenBank/DDBJ databases">
        <authorList>
            <person name="Hornung B."/>
        </authorList>
    </citation>
    <scope>NUCLEOTIDE SEQUENCE</scope>
    <source>
        <strain evidence="3">PacBioINE</strain>
    </source>
</reference>
<evidence type="ECO:0000256" key="1">
    <source>
        <dbReference type="ARBA" id="ARBA00038248"/>
    </source>
</evidence>
<name>A0A8S0WMC2_9FIRM</name>
<dbReference type="EMBL" id="LR746496">
    <property type="protein sequence ID" value="CAA7600524.1"/>
    <property type="molecule type" value="Genomic_DNA"/>
</dbReference>
<dbReference type="Proteomes" id="UP001071230">
    <property type="component" value="Unassembled WGS sequence"/>
</dbReference>
<organism evidence="3">
    <name type="scientific">Acididesulfobacillus acetoxydans</name>
    <dbReference type="NCBI Taxonomy" id="1561005"/>
    <lineage>
        <taxon>Bacteria</taxon>
        <taxon>Bacillati</taxon>
        <taxon>Bacillota</taxon>
        <taxon>Clostridia</taxon>
        <taxon>Eubacteriales</taxon>
        <taxon>Peptococcaceae</taxon>
        <taxon>Acididesulfobacillus</taxon>
    </lineage>
</organism>
<evidence type="ECO:0000313" key="3">
    <source>
        <dbReference type="EMBL" id="CAA7600524.1"/>
    </source>
</evidence>
<dbReference type="EMBL" id="CDGJ01000032">
    <property type="protein sequence ID" value="CEJ06658.1"/>
    <property type="molecule type" value="Genomic_DNA"/>
</dbReference>
<evidence type="ECO:0000313" key="5">
    <source>
        <dbReference type="Proteomes" id="UP001071230"/>
    </source>
</evidence>
<dbReference type="RefSeq" id="WP_240984184.1">
    <property type="nucleotide sequence ID" value="NZ_CDGJ01000032.1"/>
</dbReference>
<dbReference type="InterPro" id="IPR052226">
    <property type="entry name" value="UPF0332_toxin"/>
</dbReference>
<dbReference type="PANTHER" id="PTHR36565">
    <property type="entry name" value="UPF0332 PROTEIN TM_1000"/>
    <property type="match status" value="1"/>
</dbReference>
<dbReference type="Pfam" id="PF05168">
    <property type="entry name" value="HEPN"/>
    <property type="match status" value="1"/>
</dbReference>
<sequence length="134" mass="14827">MKENPKDILIQYRLDLSREVLADARKLFNVQGSPRSIVNRSYYAMFYAVLAALAAANLGSAKHSGVIGLFDRHSVKTGLFSKELSKTLHRAFDLRQQGDYGEATVAVDTEDATELLESAEIFLAAIQTYLKQSG</sequence>
<dbReference type="PANTHER" id="PTHR36565:SF1">
    <property type="entry name" value="UPF0332 PROTEIN TM_1000"/>
    <property type="match status" value="1"/>
</dbReference>
<keyword evidence="5" id="KW-1185">Reference proteome</keyword>
<reference evidence="4" key="1">
    <citation type="submission" date="2014-11" db="EMBL/GenBank/DDBJ databases">
        <authorList>
            <person name="Hornung B.V."/>
        </authorList>
    </citation>
    <scope>NUCLEOTIDE SEQUENCE</scope>
    <source>
        <strain evidence="4">INE</strain>
    </source>
</reference>
<dbReference type="Proteomes" id="UP000836597">
    <property type="component" value="Chromosome"/>
</dbReference>
<dbReference type="AlphaFoldDB" id="A0A8S0WMC2"/>
<feature type="domain" description="HEPN" evidence="2">
    <location>
        <begin position="14"/>
        <end position="126"/>
    </location>
</feature>
<protein>
    <submittedName>
        <fullName evidence="3 4">HEPN domain</fullName>
    </submittedName>
</protein>
<gene>
    <name evidence="4" type="ORF">DEACI_1107</name>
    <name evidence="3" type="ORF">DEACI_1177</name>
</gene>
<proteinExistence type="inferred from homology"/>
<comment type="similarity">
    <text evidence="1">Belongs to the UPF0332 family.</text>
</comment>
<dbReference type="KEGG" id="aacx:DEACI_1177"/>
<accession>A0A8S0WMC2</accession>
<dbReference type="InterPro" id="IPR007842">
    <property type="entry name" value="HEPN_dom"/>
</dbReference>